<feature type="compositionally biased region" description="Low complexity" evidence="1">
    <location>
        <begin position="75"/>
        <end position="96"/>
    </location>
</feature>
<comment type="caution">
    <text evidence="2">The sequence shown here is derived from an EMBL/GenBank/DDBJ whole genome shotgun (WGS) entry which is preliminary data.</text>
</comment>
<reference evidence="2" key="1">
    <citation type="submission" date="2019-10" db="EMBL/GenBank/DDBJ databases">
        <title>Conservation and host-specific expression of non-tandemly repeated heterogenous ribosome RNA gene in arbuscular mycorrhizal fungi.</title>
        <authorList>
            <person name="Maeda T."/>
            <person name="Kobayashi Y."/>
            <person name="Nakagawa T."/>
            <person name="Ezawa T."/>
            <person name="Yamaguchi K."/>
            <person name="Bino T."/>
            <person name="Nishimoto Y."/>
            <person name="Shigenobu S."/>
            <person name="Kawaguchi M."/>
        </authorList>
    </citation>
    <scope>NUCLEOTIDE SEQUENCE</scope>
    <source>
        <strain evidence="2">HR1</strain>
    </source>
</reference>
<protein>
    <submittedName>
        <fullName evidence="2">Transposase domain-containing protein</fullName>
    </submittedName>
</protein>
<dbReference type="InterPro" id="IPR004242">
    <property type="entry name" value="Transposase_21"/>
</dbReference>
<accession>A0A8H3M7M5</accession>
<sequence>MSKNKNKKTSIVECNCQSCRLNPNGYKKVSKATRTRHRIRDRKQSEQQIINENNDQQSDFNEDFDQETSLDNTISSEYTSSESDSSSVNSDSPVNSNKIDMKLPSGFVEALRLLEIKSRTNMTEQMYQEIMINFCEQEISLYRVSKKLENFVQIKPEWIDCCIKSCYAFTGSLKNAQNCPKCNEPRYIKESNSLKSRKKMAFFSLEDRLLIQYQDSIRSQTFQYRYEYTTHPDYINEEKYASLDGYQIFKQKTDDCWIILFINNNINPQDRFKKENLLISAIIPGPNAPFDLNSFLYPIIGELKVLEVEGIECYDGFKEETFTLRCSVVSWSGDTPALAKLMYTAGHNSYKGCRYCEIHGVYHNHIYFPTTPPKKSKGIKYIPANLPKKTHITYLQKIRHLSTAQNSTQRKKLESETGITGKSILFELKSTQFPDSFALDIMHLLYENIPSYMFKHWPNSFYNNKSFNDEYILPKNTWTLIGKQMEMSKKTMPSNFGRSPRNIAAHHEGFKAEEWANWIVLYSIPLLKNHLPRQIIKGWKYFVDAVRLCQKFTIKKDDLMEIQQLILAFYKHYEMTYYQYEAERLPAMKISFHYLLHLVDSIQATGPCWATWQFPIERLFGMLLPLVQSKLHPYENLVNNITLHERFNHLRFYHTLQAQVFPPKPSKIHNENQVYINENYAENLYFPSSIHYLNKSTLIKLKRIYHSVYGINTNEEGFPENGIKYARLQSRNGTIIGSKWGRRNRDFSRINYTVAVRMQTDKYAAFPNRESVFEVEEFYCCIEYFMVHNYKEKSIIVAYVQWTQQVLEDEWGTMFFKGYGAKQFIDVCVIDRCVGFLEVENLYYIIDKKVDDPDDSHLYISEEE</sequence>
<name>A0A8H3M7M5_9GLOM</name>
<gene>
    <name evidence="2" type="ORF">RCL2_002858600</name>
</gene>
<dbReference type="EMBL" id="BLAL01000304">
    <property type="protein sequence ID" value="GET02204.1"/>
    <property type="molecule type" value="Genomic_DNA"/>
</dbReference>
<dbReference type="OrthoDB" id="2289822at2759"/>
<feature type="region of interest" description="Disordered" evidence="1">
    <location>
        <begin position="25"/>
        <end position="62"/>
    </location>
</feature>
<organism evidence="2 3">
    <name type="scientific">Rhizophagus clarus</name>
    <dbReference type="NCBI Taxonomy" id="94130"/>
    <lineage>
        <taxon>Eukaryota</taxon>
        <taxon>Fungi</taxon>
        <taxon>Fungi incertae sedis</taxon>
        <taxon>Mucoromycota</taxon>
        <taxon>Glomeromycotina</taxon>
        <taxon>Glomeromycetes</taxon>
        <taxon>Glomerales</taxon>
        <taxon>Glomeraceae</taxon>
        <taxon>Rhizophagus</taxon>
    </lineage>
</organism>
<dbReference type="Pfam" id="PF02992">
    <property type="entry name" value="Transposase_21"/>
    <property type="match status" value="1"/>
</dbReference>
<dbReference type="Proteomes" id="UP000615446">
    <property type="component" value="Unassembled WGS sequence"/>
</dbReference>
<proteinExistence type="predicted"/>
<dbReference type="PANTHER" id="PTHR46579">
    <property type="entry name" value="F5/8 TYPE C DOMAIN-CONTAINING PROTEIN-RELATED"/>
    <property type="match status" value="1"/>
</dbReference>
<feature type="compositionally biased region" description="Basic residues" evidence="1">
    <location>
        <begin position="28"/>
        <end position="41"/>
    </location>
</feature>
<evidence type="ECO:0000313" key="3">
    <source>
        <dbReference type="Proteomes" id="UP000615446"/>
    </source>
</evidence>
<evidence type="ECO:0000313" key="2">
    <source>
        <dbReference type="EMBL" id="GET02204.1"/>
    </source>
</evidence>
<evidence type="ECO:0000256" key="1">
    <source>
        <dbReference type="SAM" id="MobiDB-lite"/>
    </source>
</evidence>
<feature type="compositionally biased region" description="Low complexity" evidence="1">
    <location>
        <begin position="46"/>
        <end position="59"/>
    </location>
</feature>
<dbReference type="AlphaFoldDB" id="A0A8H3M7M5"/>
<dbReference type="PANTHER" id="PTHR46579:SF1">
    <property type="entry name" value="F5_8 TYPE C DOMAIN-CONTAINING PROTEIN"/>
    <property type="match status" value="1"/>
</dbReference>
<feature type="region of interest" description="Disordered" evidence="1">
    <location>
        <begin position="75"/>
        <end position="99"/>
    </location>
</feature>